<protein>
    <submittedName>
        <fullName evidence="2">D-arabinose 1-dehydrogenase</fullName>
    </submittedName>
</protein>
<dbReference type="PANTHER" id="PTHR42686:SF1">
    <property type="entry name" value="GH17980P-RELATED"/>
    <property type="match status" value="1"/>
</dbReference>
<evidence type="ECO:0000313" key="3">
    <source>
        <dbReference type="Proteomes" id="UP000184267"/>
    </source>
</evidence>
<sequence>MTVPLGSPQPVFALPPLDAIPDVEEDKPVDGLSLGEIGSMGLPEIVFGAATFSNTYNSDSTIASDIPVRTTRLALRYGINAFDTSPYYGPSEIILGTALKVLELEFPRSSYKLASLPRQSVSAMTKCGRYGSTQAEFDYTPATIRASIQRSLERLHTTYLDTVYLHDVEFVCTPVGPRAGHHAAALADAAAEYGLAPGQGGTVWGAGDQAILDAVAELRKLQAEGVVKHVGISGYPLPTLLRLALLVLHATGKPLDVLLSYSHSNLQNATVAAFAPHFRARAQIPQLLTASPLNMGLLTPRLPAWHPASPELRDAAAKAREACEEARWEGGLPNVAVGYGFRKGAEVEVPVVVGLSNPAEVHESVRAWRGIKAGTDEGKRVALEQRVVDIFGEHAGWSWASPS</sequence>
<evidence type="ECO:0000259" key="1">
    <source>
        <dbReference type="Pfam" id="PF00248"/>
    </source>
</evidence>
<accession>A0A1M2VZZ8</accession>
<dbReference type="SUPFAM" id="SSF51430">
    <property type="entry name" value="NAD(P)-linked oxidoreductase"/>
    <property type="match status" value="1"/>
</dbReference>
<dbReference type="OrthoDB" id="5286008at2759"/>
<comment type="caution">
    <text evidence="2">The sequence shown here is derived from an EMBL/GenBank/DDBJ whole genome shotgun (WGS) entry which is preliminary data.</text>
</comment>
<evidence type="ECO:0000313" key="2">
    <source>
        <dbReference type="EMBL" id="OJT13191.1"/>
    </source>
</evidence>
<dbReference type="Pfam" id="PF00248">
    <property type="entry name" value="Aldo_ket_red"/>
    <property type="match status" value="1"/>
</dbReference>
<dbReference type="GO" id="GO:0045290">
    <property type="term" value="F:D-arabinose 1-dehydrogenase [NAD(P)+] activity"/>
    <property type="evidence" value="ECO:0007669"/>
    <property type="project" value="TreeGrafter"/>
</dbReference>
<keyword evidence="3" id="KW-1185">Reference proteome</keyword>
<organism evidence="2 3">
    <name type="scientific">Trametes pubescens</name>
    <name type="common">White-rot fungus</name>
    <dbReference type="NCBI Taxonomy" id="154538"/>
    <lineage>
        <taxon>Eukaryota</taxon>
        <taxon>Fungi</taxon>
        <taxon>Dikarya</taxon>
        <taxon>Basidiomycota</taxon>
        <taxon>Agaricomycotina</taxon>
        <taxon>Agaricomycetes</taxon>
        <taxon>Polyporales</taxon>
        <taxon>Polyporaceae</taxon>
        <taxon>Trametes</taxon>
    </lineage>
</organism>
<dbReference type="Gene3D" id="3.20.20.100">
    <property type="entry name" value="NADP-dependent oxidoreductase domain"/>
    <property type="match status" value="1"/>
</dbReference>
<dbReference type="EMBL" id="MNAD01000422">
    <property type="protein sequence ID" value="OJT13191.1"/>
    <property type="molecule type" value="Genomic_DNA"/>
</dbReference>
<dbReference type="GO" id="GO:0070485">
    <property type="term" value="P:dehydro-D-arabinono-1,4-lactone biosynthetic process"/>
    <property type="evidence" value="ECO:0007669"/>
    <property type="project" value="TreeGrafter"/>
</dbReference>
<dbReference type="GO" id="GO:0005829">
    <property type="term" value="C:cytosol"/>
    <property type="evidence" value="ECO:0007669"/>
    <property type="project" value="TreeGrafter"/>
</dbReference>
<feature type="domain" description="NADP-dependent oxidoreductase" evidence="1">
    <location>
        <begin position="44"/>
        <end position="368"/>
    </location>
</feature>
<dbReference type="STRING" id="154538.A0A1M2VZZ8"/>
<name>A0A1M2VZZ8_TRAPU</name>
<dbReference type="Proteomes" id="UP000184267">
    <property type="component" value="Unassembled WGS sequence"/>
</dbReference>
<gene>
    <name evidence="2" type="ORF">TRAPUB_10282</name>
</gene>
<dbReference type="PANTHER" id="PTHR42686">
    <property type="entry name" value="GH17980P-RELATED"/>
    <property type="match status" value="1"/>
</dbReference>
<dbReference type="InterPro" id="IPR036812">
    <property type="entry name" value="NAD(P)_OxRdtase_dom_sf"/>
</dbReference>
<dbReference type="OMA" id="FPRSSYK"/>
<reference evidence="2 3" key="1">
    <citation type="submission" date="2016-10" db="EMBL/GenBank/DDBJ databases">
        <title>Genome sequence of the basidiomycete white-rot fungus Trametes pubescens.</title>
        <authorList>
            <person name="Makela M.R."/>
            <person name="Granchi Z."/>
            <person name="Peng M."/>
            <person name="De Vries R.P."/>
            <person name="Grigoriev I."/>
            <person name="Riley R."/>
            <person name="Hilden K."/>
        </authorList>
    </citation>
    <scope>NUCLEOTIDE SEQUENCE [LARGE SCALE GENOMIC DNA]</scope>
    <source>
        <strain evidence="2 3">FBCC735</strain>
    </source>
</reference>
<dbReference type="AlphaFoldDB" id="A0A1M2VZZ8"/>
<proteinExistence type="predicted"/>
<dbReference type="InterPro" id="IPR020471">
    <property type="entry name" value="AKR"/>
</dbReference>
<dbReference type="InterPro" id="IPR023210">
    <property type="entry name" value="NADP_OxRdtase_dom"/>
</dbReference>